<keyword evidence="2" id="KW-1185">Reference proteome</keyword>
<dbReference type="EMBL" id="FWXB01000028">
    <property type="protein sequence ID" value="SMC14519.1"/>
    <property type="molecule type" value="Genomic_DNA"/>
</dbReference>
<protein>
    <recommendedName>
        <fullName evidence="3">Sulfotransferase family protein</fullName>
    </recommendedName>
</protein>
<accession>A0A1X7BYZ9</accession>
<dbReference type="SUPFAM" id="SSF52540">
    <property type="entry name" value="P-loop containing nucleoside triphosphate hydrolases"/>
    <property type="match status" value="1"/>
</dbReference>
<evidence type="ECO:0000313" key="2">
    <source>
        <dbReference type="Proteomes" id="UP000193224"/>
    </source>
</evidence>
<gene>
    <name evidence="1" type="ORF">ROA7745_04387</name>
</gene>
<evidence type="ECO:0000313" key="1">
    <source>
        <dbReference type="EMBL" id="SMC14519.1"/>
    </source>
</evidence>
<proteinExistence type="predicted"/>
<name>A0A1X7BYZ9_9RHOB</name>
<organism evidence="1 2">
    <name type="scientific">Roseovarius aestuarii</name>
    <dbReference type="NCBI Taxonomy" id="475083"/>
    <lineage>
        <taxon>Bacteria</taxon>
        <taxon>Pseudomonadati</taxon>
        <taxon>Pseudomonadota</taxon>
        <taxon>Alphaproteobacteria</taxon>
        <taxon>Rhodobacterales</taxon>
        <taxon>Roseobacteraceae</taxon>
        <taxon>Roseovarius</taxon>
    </lineage>
</organism>
<dbReference type="Gene3D" id="3.40.50.300">
    <property type="entry name" value="P-loop containing nucleotide triphosphate hydrolases"/>
    <property type="match status" value="1"/>
</dbReference>
<dbReference type="AlphaFoldDB" id="A0A1X7BYZ9"/>
<dbReference type="OrthoDB" id="7062404at2"/>
<sequence length="271" mass="31066">MLGSQARPVQPGLGLKGWTRAAIYRYLNWPFQARLHASDPLKDSMKIQDKKPIICLLHPGKTGGTYLKSVMRHNKGAWTRRIKLLSHRETAATTAQEFGPDRKLAFSFRHPTDRFISAFQSRRRQGRPTYNRMWSPAEATAFLYFDTPNELAEALDSENDRMRSAAYFAFNSIMHIRSNYAFYFENLYTLANEAENIEACIDVSNLTEKLPEFLTRLGVADFEIPRGAEKHANPDPAQPLSERALANLAEFWAEEYEFYNAFKEIETSLSA</sequence>
<evidence type="ECO:0008006" key="3">
    <source>
        <dbReference type="Google" id="ProtNLM"/>
    </source>
</evidence>
<dbReference type="RefSeq" id="WP_085802405.1">
    <property type="nucleotide sequence ID" value="NZ_FWXB01000028.1"/>
</dbReference>
<reference evidence="1 2" key="1">
    <citation type="submission" date="2017-03" db="EMBL/GenBank/DDBJ databases">
        <authorList>
            <person name="Afonso C.L."/>
            <person name="Miller P.J."/>
            <person name="Scott M.A."/>
            <person name="Spackman E."/>
            <person name="Goraichik I."/>
            <person name="Dimitrov K.M."/>
            <person name="Suarez D.L."/>
            <person name="Swayne D.E."/>
        </authorList>
    </citation>
    <scope>NUCLEOTIDE SEQUENCE [LARGE SCALE GENOMIC DNA]</scope>
    <source>
        <strain evidence="1 2">CECT 7745</strain>
    </source>
</reference>
<dbReference type="InterPro" id="IPR027417">
    <property type="entry name" value="P-loop_NTPase"/>
</dbReference>
<dbReference type="Proteomes" id="UP000193224">
    <property type="component" value="Unassembled WGS sequence"/>
</dbReference>